<keyword evidence="2" id="KW-1133">Transmembrane helix</keyword>
<dbReference type="AlphaFoldDB" id="A0A1G2SCI0"/>
<dbReference type="EMBL" id="MHUV01000004">
    <property type="protein sequence ID" value="OHA82723.1"/>
    <property type="molecule type" value="Genomic_DNA"/>
</dbReference>
<proteinExistence type="predicted"/>
<keyword evidence="2" id="KW-0812">Transmembrane</keyword>
<accession>A0A1G2SCI0</accession>
<dbReference type="STRING" id="1802726.A3B07_01215"/>
<evidence type="ECO:0000256" key="2">
    <source>
        <dbReference type="SAM" id="Phobius"/>
    </source>
</evidence>
<feature type="region of interest" description="Disordered" evidence="1">
    <location>
        <begin position="1"/>
        <end position="37"/>
    </location>
</feature>
<evidence type="ECO:0000256" key="1">
    <source>
        <dbReference type="SAM" id="MobiDB-lite"/>
    </source>
</evidence>
<protein>
    <submittedName>
        <fullName evidence="3">Uncharacterized protein</fullName>
    </submittedName>
</protein>
<reference evidence="3 4" key="1">
    <citation type="journal article" date="2016" name="Nat. Commun.">
        <title>Thousands of microbial genomes shed light on interconnected biogeochemical processes in an aquifer system.</title>
        <authorList>
            <person name="Anantharaman K."/>
            <person name="Brown C.T."/>
            <person name="Hug L.A."/>
            <person name="Sharon I."/>
            <person name="Castelle C.J."/>
            <person name="Probst A.J."/>
            <person name="Thomas B.C."/>
            <person name="Singh A."/>
            <person name="Wilkins M.J."/>
            <person name="Karaoz U."/>
            <person name="Brodie E.L."/>
            <person name="Williams K.H."/>
            <person name="Hubbard S.S."/>
            <person name="Banfield J.F."/>
        </authorList>
    </citation>
    <scope>NUCLEOTIDE SEQUENCE [LARGE SCALE GENOMIC DNA]</scope>
</reference>
<feature type="transmembrane region" description="Helical" evidence="2">
    <location>
        <begin position="100"/>
        <end position="121"/>
    </location>
</feature>
<keyword evidence="2" id="KW-0472">Membrane</keyword>
<gene>
    <name evidence="3" type="ORF">A3B07_01215</name>
</gene>
<sequence>MEIPNTPPNASLVPPSRTAGTFPREINIPQEGNTPFAQPMRTMKSDMARAIEEKNESLVSIALAEQRKKAAQVEAQRMQEKEKASVQDASPVAPRPHGRLFLVVVLAVLVGAVGTLGVLFVRVLPSLKIQIPDISLPNFGGPDNLPTADNLSPVSVPIILTPSLIPAQAEKKIDITGKSAELIFAEIIDEHSLGAEKGMVKNIYFTEEVKGAEGDMISQTISSRRLLGLLDFRVPEMLTRALEDDFMVGFLGEENATTPFLVLKVSTYDGGLAGILLWEKKLPYFFDMVFGRMTSATSSPQIVFRDAIIVGRDARVGEIGSVKGISYVFVDENTLLIAGSQSALEEIFMKTKGGSQ</sequence>
<dbReference type="Proteomes" id="UP000178817">
    <property type="component" value="Unassembled WGS sequence"/>
</dbReference>
<evidence type="ECO:0000313" key="3">
    <source>
        <dbReference type="EMBL" id="OHA82723.1"/>
    </source>
</evidence>
<organism evidence="3 4">
    <name type="scientific">Candidatus Yonathbacteria bacterium RIFCSPLOWO2_01_FULL_43_27</name>
    <dbReference type="NCBI Taxonomy" id="1802726"/>
    <lineage>
        <taxon>Bacteria</taxon>
        <taxon>Candidatus Yonathiibacteriota</taxon>
    </lineage>
</organism>
<evidence type="ECO:0000313" key="4">
    <source>
        <dbReference type="Proteomes" id="UP000178817"/>
    </source>
</evidence>
<name>A0A1G2SCI0_9BACT</name>
<comment type="caution">
    <text evidence="3">The sequence shown here is derived from an EMBL/GenBank/DDBJ whole genome shotgun (WGS) entry which is preliminary data.</text>
</comment>